<dbReference type="EMBL" id="CM037152">
    <property type="protein sequence ID" value="KAH7834229.1"/>
    <property type="molecule type" value="Genomic_DNA"/>
</dbReference>
<protein>
    <submittedName>
        <fullName evidence="1">Uncharacterized protein</fullName>
    </submittedName>
</protein>
<evidence type="ECO:0000313" key="2">
    <source>
        <dbReference type="Proteomes" id="UP000828048"/>
    </source>
</evidence>
<proteinExistence type="predicted"/>
<name>A0ACB7X0N5_9ERIC</name>
<gene>
    <name evidence="1" type="ORF">Vadar_013958</name>
</gene>
<comment type="caution">
    <text evidence="1">The sequence shown here is derived from an EMBL/GenBank/DDBJ whole genome shotgun (WGS) entry which is preliminary data.</text>
</comment>
<organism evidence="1 2">
    <name type="scientific">Vaccinium darrowii</name>
    <dbReference type="NCBI Taxonomy" id="229202"/>
    <lineage>
        <taxon>Eukaryota</taxon>
        <taxon>Viridiplantae</taxon>
        <taxon>Streptophyta</taxon>
        <taxon>Embryophyta</taxon>
        <taxon>Tracheophyta</taxon>
        <taxon>Spermatophyta</taxon>
        <taxon>Magnoliopsida</taxon>
        <taxon>eudicotyledons</taxon>
        <taxon>Gunneridae</taxon>
        <taxon>Pentapetalae</taxon>
        <taxon>asterids</taxon>
        <taxon>Ericales</taxon>
        <taxon>Ericaceae</taxon>
        <taxon>Vaccinioideae</taxon>
        <taxon>Vaccinieae</taxon>
        <taxon>Vaccinium</taxon>
    </lineage>
</organism>
<accession>A0ACB7X0N5</accession>
<keyword evidence="2" id="KW-1185">Reference proteome</keyword>
<reference evidence="1 2" key="1">
    <citation type="journal article" date="2021" name="Hortic Res">
        <title>High-quality reference genome and annotation aids understanding of berry development for evergreen blueberry (Vaccinium darrowii).</title>
        <authorList>
            <person name="Yu J."/>
            <person name="Hulse-Kemp A.M."/>
            <person name="Babiker E."/>
            <person name="Staton M."/>
        </authorList>
    </citation>
    <scope>NUCLEOTIDE SEQUENCE [LARGE SCALE GENOMIC DNA]</scope>
    <source>
        <strain evidence="2">cv. NJ 8807/NJ 8810</strain>
        <tissue evidence="1">Young leaf</tissue>
    </source>
</reference>
<evidence type="ECO:0000313" key="1">
    <source>
        <dbReference type="EMBL" id="KAH7834229.1"/>
    </source>
</evidence>
<dbReference type="Proteomes" id="UP000828048">
    <property type="component" value="Chromosome 2"/>
</dbReference>
<sequence>MNGDDDSAGYNYDIYDEEEWNNEDEYEDWNNEDEYVDPYNENEYGEGSSNPIPRHASGWSRRREAAEAILNIHNETYMNKEPCRTSAFTGAKWIAELNVGHPKRMYQAFRMSKTNFLELCELLESRYGLQEAERISVQEQVAIFLWIVGQRANNRSAQERFQRSGETISRRFHNVLDSLVAMAIEWVRPWPWPREDVHKKIKDSKRYFPHFQGAIGAIDGTHIKCHPKPDEIAKWIGRKGYSTQNIMAACDFDMCFTFVESGWEGSAHDTRIFYAVIRDPTNNFPHPREGEYYLVDAGYPNIQGFLAPYKGCTYHVPDWRRGARARNNFEMFNKIHSSLRCTIERTFGVWKARWPMICDMPVGFSMETQNGLVAATMAIHNFIRRRNLPDIPFGFYDTRPEFMPYERGVETTAPNGVHGHTFENDDGQMDNVRAQIRDHIVHNHIR</sequence>